<organism evidence="8 9">
    <name type="scientific">Fodinisporobacter ferrooxydans</name>
    <dbReference type="NCBI Taxonomy" id="2901836"/>
    <lineage>
        <taxon>Bacteria</taxon>
        <taxon>Bacillati</taxon>
        <taxon>Bacillota</taxon>
        <taxon>Bacilli</taxon>
        <taxon>Bacillales</taxon>
        <taxon>Alicyclobacillaceae</taxon>
        <taxon>Fodinisporobacter</taxon>
    </lineage>
</organism>
<dbReference type="EMBL" id="CP089291">
    <property type="protein sequence ID" value="UOF89775.1"/>
    <property type="molecule type" value="Genomic_DNA"/>
</dbReference>
<dbReference type="Pfam" id="PF04055">
    <property type="entry name" value="Radical_SAM"/>
    <property type="match status" value="1"/>
</dbReference>
<gene>
    <name evidence="8" type="ORF">LSG31_18150</name>
</gene>
<protein>
    <submittedName>
        <fullName evidence="8">TIGR01212 family radical SAM protein</fullName>
    </submittedName>
</protein>
<evidence type="ECO:0000259" key="7">
    <source>
        <dbReference type="PROSITE" id="PS51918"/>
    </source>
</evidence>
<dbReference type="SMART" id="SM00729">
    <property type="entry name" value="Elp3"/>
    <property type="match status" value="1"/>
</dbReference>
<keyword evidence="2" id="KW-0004">4Fe-4S</keyword>
<dbReference type="Pfam" id="PF16199">
    <property type="entry name" value="Radical_SAM_C"/>
    <property type="match status" value="1"/>
</dbReference>
<reference evidence="8" key="1">
    <citation type="submission" date="2021-12" db="EMBL/GenBank/DDBJ databases">
        <title>Alicyclobacillaceae gen. nov., sp. nov., isolated from chalcocite enrichment system.</title>
        <authorList>
            <person name="Jiang Z."/>
        </authorList>
    </citation>
    <scope>NUCLEOTIDE SEQUENCE</scope>
    <source>
        <strain evidence="8">MYW30-H2</strain>
    </source>
</reference>
<evidence type="ECO:0000256" key="3">
    <source>
        <dbReference type="ARBA" id="ARBA00022691"/>
    </source>
</evidence>
<keyword evidence="6" id="KW-0411">Iron-sulfur</keyword>
<dbReference type="SFLD" id="SFLDG01091">
    <property type="entry name" value="uncharacterized_CHP01210-like"/>
    <property type="match status" value="1"/>
</dbReference>
<dbReference type="Proteomes" id="UP000830167">
    <property type="component" value="Chromosome"/>
</dbReference>
<evidence type="ECO:0000256" key="5">
    <source>
        <dbReference type="ARBA" id="ARBA00023004"/>
    </source>
</evidence>
<evidence type="ECO:0000256" key="1">
    <source>
        <dbReference type="ARBA" id="ARBA00001966"/>
    </source>
</evidence>
<proteinExistence type="predicted"/>
<dbReference type="PANTHER" id="PTHR11135">
    <property type="entry name" value="HISTONE ACETYLTRANSFERASE-RELATED"/>
    <property type="match status" value="1"/>
</dbReference>
<evidence type="ECO:0000256" key="6">
    <source>
        <dbReference type="ARBA" id="ARBA00023014"/>
    </source>
</evidence>
<accession>A0ABY4CPK0</accession>
<dbReference type="RefSeq" id="WP_347436466.1">
    <property type="nucleotide sequence ID" value="NZ_CP089291.1"/>
</dbReference>
<evidence type="ECO:0000313" key="8">
    <source>
        <dbReference type="EMBL" id="UOF89775.1"/>
    </source>
</evidence>
<evidence type="ECO:0000256" key="2">
    <source>
        <dbReference type="ARBA" id="ARBA00022485"/>
    </source>
</evidence>
<keyword evidence="3" id="KW-0949">S-adenosyl-L-methionine</keyword>
<dbReference type="InterPro" id="IPR058240">
    <property type="entry name" value="rSAM_sf"/>
</dbReference>
<evidence type="ECO:0000313" key="9">
    <source>
        <dbReference type="Proteomes" id="UP000830167"/>
    </source>
</evidence>
<dbReference type="InterPro" id="IPR032432">
    <property type="entry name" value="Radical_SAM_C"/>
</dbReference>
<name>A0ABY4CPK0_9BACL</name>
<dbReference type="NCBIfam" id="TIGR01212">
    <property type="entry name" value="TIGR01212 family radical SAM protein"/>
    <property type="match status" value="1"/>
</dbReference>
<keyword evidence="4" id="KW-0479">Metal-binding</keyword>
<keyword evidence="5" id="KW-0408">Iron</keyword>
<dbReference type="SFLD" id="SFLDS00029">
    <property type="entry name" value="Radical_SAM"/>
    <property type="match status" value="1"/>
</dbReference>
<dbReference type="PROSITE" id="PS51918">
    <property type="entry name" value="RADICAL_SAM"/>
    <property type="match status" value="1"/>
</dbReference>
<dbReference type="InterPro" id="IPR006638">
    <property type="entry name" value="Elp3/MiaA/NifB-like_rSAM"/>
</dbReference>
<dbReference type="SUPFAM" id="SSF102114">
    <property type="entry name" value="Radical SAM enzymes"/>
    <property type="match status" value="1"/>
</dbReference>
<dbReference type="Gene3D" id="3.80.30.20">
    <property type="entry name" value="tm_1862 like domain"/>
    <property type="match status" value="1"/>
</dbReference>
<keyword evidence="9" id="KW-1185">Reference proteome</keyword>
<feature type="domain" description="Radical SAM core" evidence="7">
    <location>
        <begin position="19"/>
        <end position="259"/>
    </location>
</feature>
<evidence type="ECO:0000256" key="4">
    <source>
        <dbReference type="ARBA" id="ARBA00022723"/>
    </source>
</evidence>
<sequence>MNLWGDKRYHTWNFDLRKQFGGKVFKVPLDAGFTCPNRDGTVAFGGCTFCSARGSGDFAGSRRRNLVQQFEDVRGTLHKKWPKAKYIAYFQAFSNTYAPVEELREMYEAVLALPDVIGISIATRPDCLPGDVLDLLAELHTRTFLIVELGLQTVHEQTSKRINRAHDTPTFLAGLFELKKRGIQTCTHMIYGLPGETDEMMMQTAEIVAMLPTEGVKLHLLHVLHGTPLANEYIEGKFELLTKERYIQLICDTLEILPPAMAIHRLTGDGPPETLLGPFWSRKKWEVLNGIDEELKRRDSWQGKFYNGICRDHPKDWGDVDFHAVQASIGGGLRAKYPVFVPHGVAHRFQNAMKGDLT</sequence>
<dbReference type="InterPro" id="IPR023404">
    <property type="entry name" value="rSAM_horseshoe"/>
</dbReference>
<dbReference type="InterPro" id="IPR005911">
    <property type="entry name" value="YhcC-like"/>
</dbReference>
<dbReference type="SFLD" id="SFLDG01086">
    <property type="entry name" value="elongater_protein-like"/>
    <property type="match status" value="1"/>
</dbReference>
<comment type="cofactor">
    <cofactor evidence="1">
        <name>[4Fe-4S] cluster</name>
        <dbReference type="ChEBI" id="CHEBI:49883"/>
    </cofactor>
</comment>
<dbReference type="InterPro" id="IPR007197">
    <property type="entry name" value="rSAM"/>
</dbReference>
<dbReference type="InterPro" id="IPR039661">
    <property type="entry name" value="ELP3"/>
</dbReference>
<dbReference type="PANTHER" id="PTHR11135:SF1">
    <property type="entry name" value="PROTEIN YHCC"/>
    <property type="match status" value="1"/>
</dbReference>